<feature type="domain" description="5'-3' exonuclease" evidence="18">
    <location>
        <begin position="3"/>
        <end position="261"/>
    </location>
</feature>
<gene>
    <name evidence="16" type="primary">polA</name>
    <name evidence="20" type="ordered locus">Dester_0345</name>
</gene>
<protein>
    <recommendedName>
        <fullName evidence="3 15">DNA polymerase I</fullName>
        <ecNumber evidence="2 15">2.7.7.7</ecNumber>
    </recommendedName>
</protein>
<feature type="domain" description="DNA-directed DNA polymerase family A palm" evidence="19">
    <location>
        <begin position="601"/>
        <end position="805"/>
    </location>
</feature>
<evidence type="ECO:0000256" key="4">
    <source>
        <dbReference type="ARBA" id="ARBA00022679"/>
    </source>
</evidence>
<dbReference type="SUPFAM" id="SSF47807">
    <property type="entry name" value="5' to 3' exonuclease, C-terminal subdomain"/>
    <property type="match status" value="1"/>
</dbReference>
<keyword evidence="4 16" id="KW-0808">Transferase</keyword>
<dbReference type="NCBIfam" id="NF004397">
    <property type="entry name" value="PRK05755.1"/>
    <property type="match status" value="1"/>
</dbReference>
<dbReference type="CDD" id="cd09898">
    <property type="entry name" value="H3TH_53EXO"/>
    <property type="match status" value="1"/>
</dbReference>
<name>F0S258_DESTD</name>
<dbReference type="SMART" id="SM00279">
    <property type="entry name" value="HhH2"/>
    <property type="match status" value="1"/>
</dbReference>
<dbReference type="GO" id="GO:0008409">
    <property type="term" value="F:5'-3' exonuclease activity"/>
    <property type="evidence" value="ECO:0007669"/>
    <property type="project" value="UniProtKB-UniRule"/>
</dbReference>
<dbReference type="GO" id="GO:0006302">
    <property type="term" value="P:double-strand break repair"/>
    <property type="evidence" value="ECO:0007669"/>
    <property type="project" value="TreeGrafter"/>
</dbReference>
<keyword evidence="5 16" id="KW-0548">Nucleotidyltransferase</keyword>
<evidence type="ECO:0000256" key="1">
    <source>
        <dbReference type="ARBA" id="ARBA00007705"/>
    </source>
</evidence>
<dbReference type="Gene3D" id="3.40.50.1010">
    <property type="entry name" value="5'-nuclease"/>
    <property type="match status" value="1"/>
</dbReference>
<dbReference type="CDD" id="cd08637">
    <property type="entry name" value="DNA_pol_A_pol_I_C"/>
    <property type="match status" value="1"/>
</dbReference>
<evidence type="ECO:0000256" key="15">
    <source>
        <dbReference type="NCBIfam" id="TIGR00593"/>
    </source>
</evidence>
<evidence type="ECO:0000256" key="11">
    <source>
        <dbReference type="ARBA" id="ARBA00022932"/>
    </source>
</evidence>
<dbReference type="KEGG" id="dte:Dester_0345"/>
<dbReference type="PANTHER" id="PTHR10133:SF27">
    <property type="entry name" value="DNA POLYMERASE NU"/>
    <property type="match status" value="1"/>
</dbReference>
<evidence type="ECO:0000256" key="12">
    <source>
        <dbReference type="ARBA" id="ARBA00023125"/>
    </source>
</evidence>
<dbReference type="InterPro" id="IPR012337">
    <property type="entry name" value="RNaseH-like_sf"/>
</dbReference>
<dbReference type="CDD" id="cd09859">
    <property type="entry name" value="PIN_53EXO"/>
    <property type="match status" value="1"/>
</dbReference>
<evidence type="ECO:0000256" key="7">
    <source>
        <dbReference type="ARBA" id="ARBA00022722"/>
    </source>
</evidence>
<dbReference type="FunFam" id="1.10.150.20:FF:000002">
    <property type="entry name" value="DNA polymerase I"/>
    <property type="match status" value="1"/>
</dbReference>
<dbReference type="Pfam" id="PF02739">
    <property type="entry name" value="5_3_exonuc_N"/>
    <property type="match status" value="1"/>
</dbReference>
<dbReference type="InterPro" id="IPR020046">
    <property type="entry name" value="5-3_exonucl_a-hlix_arch_N"/>
</dbReference>
<dbReference type="InterPro" id="IPR020045">
    <property type="entry name" value="DNA_polI_H3TH"/>
</dbReference>
<dbReference type="InterPro" id="IPR019760">
    <property type="entry name" value="DNA-dir_DNA_pol_A_CS"/>
</dbReference>
<comment type="similarity">
    <text evidence="1 16">Belongs to the DNA polymerase type-A family.</text>
</comment>
<dbReference type="NCBIfam" id="TIGR00593">
    <property type="entry name" value="pola"/>
    <property type="match status" value="1"/>
</dbReference>
<dbReference type="eggNOG" id="COG0258">
    <property type="taxonomic scope" value="Bacteria"/>
</dbReference>
<dbReference type="InterPro" id="IPR036397">
    <property type="entry name" value="RNaseH_sf"/>
</dbReference>
<evidence type="ECO:0000259" key="18">
    <source>
        <dbReference type="SMART" id="SM00475"/>
    </source>
</evidence>
<dbReference type="Gene3D" id="3.30.420.10">
    <property type="entry name" value="Ribonuclease H-like superfamily/Ribonuclease H"/>
    <property type="match status" value="1"/>
</dbReference>
<dbReference type="FunFam" id="1.10.150.20:FF:000003">
    <property type="entry name" value="DNA polymerase I"/>
    <property type="match status" value="1"/>
</dbReference>
<evidence type="ECO:0000313" key="21">
    <source>
        <dbReference type="Proteomes" id="UP000007102"/>
    </source>
</evidence>
<dbReference type="Gene3D" id="1.10.150.20">
    <property type="entry name" value="5' to 3' exonuclease, C-terminal subdomain"/>
    <property type="match status" value="2"/>
</dbReference>
<dbReference type="GO" id="GO:0006261">
    <property type="term" value="P:DNA-templated DNA replication"/>
    <property type="evidence" value="ECO:0007669"/>
    <property type="project" value="UniProtKB-UniRule"/>
</dbReference>
<keyword evidence="17" id="KW-0175">Coiled coil</keyword>
<dbReference type="STRING" id="868864.Dester_0345"/>
<dbReference type="SUPFAM" id="SSF53098">
    <property type="entry name" value="Ribonuclease H-like"/>
    <property type="match status" value="1"/>
</dbReference>
<evidence type="ECO:0000256" key="5">
    <source>
        <dbReference type="ARBA" id="ARBA00022695"/>
    </source>
</evidence>
<dbReference type="SMART" id="SM00475">
    <property type="entry name" value="53EXOc"/>
    <property type="match status" value="1"/>
</dbReference>
<dbReference type="AlphaFoldDB" id="F0S258"/>
<dbReference type="OrthoDB" id="9806424at2"/>
<keyword evidence="10 16" id="KW-0269">Exonuclease</keyword>
<dbReference type="PANTHER" id="PTHR10133">
    <property type="entry name" value="DNA POLYMERASE I"/>
    <property type="match status" value="1"/>
</dbReference>
<organism evidence="20 21">
    <name type="scientific">Desulfurobacterium thermolithotrophum (strain DSM 11699 / BSA)</name>
    <dbReference type="NCBI Taxonomy" id="868864"/>
    <lineage>
        <taxon>Bacteria</taxon>
        <taxon>Pseudomonadati</taxon>
        <taxon>Aquificota</taxon>
        <taxon>Aquificia</taxon>
        <taxon>Desulfurobacteriales</taxon>
        <taxon>Desulfurobacteriaceae</taxon>
        <taxon>Desulfurobacterium</taxon>
    </lineage>
</organism>
<dbReference type="FunCoup" id="F0S258">
    <property type="interactions" value="432"/>
</dbReference>
<dbReference type="InterPro" id="IPR043502">
    <property type="entry name" value="DNA/RNA_pol_sf"/>
</dbReference>
<dbReference type="InterPro" id="IPR036279">
    <property type="entry name" value="5-3_exonuclease_C_sf"/>
</dbReference>
<evidence type="ECO:0000259" key="19">
    <source>
        <dbReference type="SMART" id="SM00482"/>
    </source>
</evidence>
<evidence type="ECO:0000256" key="6">
    <source>
        <dbReference type="ARBA" id="ARBA00022705"/>
    </source>
</evidence>
<dbReference type="HOGENOM" id="CLU_004675_0_0_0"/>
<dbReference type="EMBL" id="CP002543">
    <property type="protein sequence ID" value="ADY73001.1"/>
    <property type="molecule type" value="Genomic_DNA"/>
</dbReference>
<dbReference type="SUPFAM" id="SSF88723">
    <property type="entry name" value="PIN domain-like"/>
    <property type="match status" value="1"/>
</dbReference>
<dbReference type="InterPro" id="IPR008918">
    <property type="entry name" value="HhH2"/>
</dbReference>
<evidence type="ECO:0000313" key="20">
    <source>
        <dbReference type="EMBL" id="ADY73001.1"/>
    </source>
</evidence>
<evidence type="ECO:0000256" key="3">
    <source>
        <dbReference type="ARBA" id="ARBA00020311"/>
    </source>
</evidence>
<dbReference type="RefSeq" id="WP_013637959.1">
    <property type="nucleotide sequence ID" value="NC_015185.1"/>
</dbReference>
<keyword evidence="21" id="KW-1185">Reference proteome</keyword>
<keyword evidence="13 16" id="KW-0234">DNA repair</keyword>
<dbReference type="Pfam" id="PF01367">
    <property type="entry name" value="5_3_exonuc"/>
    <property type="match status" value="1"/>
</dbReference>
<evidence type="ECO:0000256" key="13">
    <source>
        <dbReference type="ARBA" id="ARBA00023204"/>
    </source>
</evidence>
<dbReference type="InParanoid" id="F0S258"/>
<dbReference type="InterPro" id="IPR002298">
    <property type="entry name" value="DNA_polymerase_A"/>
</dbReference>
<dbReference type="InterPro" id="IPR002421">
    <property type="entry name" value="5-3_exonuclease"/>
</dbReference>
<dbReference type="FunFam" id="1.20.1060.10:FF:000001">
    <property type="entry name" value="DNA polymerase I"/>
    <property type="match status" value="1"/>
</dbReference>
<evidence type="ECO:0000256" key="14">
    <source>
        <dbReference type="ARBA" id="ARBA00049244"/>
    </source>
</evidence>
<evidence type="ECO:0000256" key="17">
    <source>
        <dbReference type="SAM" id="Coils"/>
    </source>
</evidence>
<sequence>MSKKTIYLFDGTSLAYRAYYAIKDLTTSKGFPTNAIYGFIRMFLKLYKDFKPNYIAVAFDVGKKTFRSKLLKEYKANRKPTPDSFKLQLPYIKKFLECLGITILEKEGFEADDILGTAAKKFASEGYRVFVVTPDKDMRQLIDGKISVIAINKTGQKEIYDLVSFKEKYGIEPEQIPDFFGLVGDSVDNIPGVPSIGEKTAQKLIAEFGNLENLYKNLSKLTSKRREVLEKFKEQAFLSRELAKIKKNVPIEISLENLKVKEPQGKCLGEFLKELEMRSIVSELKKLFPSIDFGEFDKFKKSKKLSKEEFKRKIQPADLFSTPEVAVIHDFERVIAINEGYVEVDFKEIEEFLPEKGKIYTFDLKSLYHKVGEKLRNFSFIDLSVCEYLLNPLQKDYSSKDILKKRLGVVSLEEVKDYVHYTLDIGKEILNELKKEGLENLYESIEHPLTFVLYKMEKRGVLFDKEYLENFGKELDRKSKEIEKKIFEIAGEKFNLNSPKQLSKILFEKLKLKPLKKTKSGYSTDVETLTALALKGHKIAELLLEYRKLTKLNSTFVKGILKHMDEDGRVRTTFIQTGTATGRLSSAEPNLQNLPVSDEISKKIRYAVTAPAGYNLVWADYSQIELRILAHLSQDEKLLEAYRKGRDIHTETASYLFGISAEEVDERLRRIAKTVNFGIIYGMSPHGLSERLGISVEEAEKYIDRYFEKFPKVKEYIENTLREAYEKGYVKTIFGRKRPLPELKSSNKNIRSFGERAAVNATIQGTAADIMKLAMVKLYKKLEKLGAYMVLQVHDEIVIEALEEKTEEIMKIVKETMENVVEFSVPLTVDVKVGKHWS</sequence>
<dbReference type="InterPro" id="IPR029060">
    <property type="entry name" value="PIN-like_dom_sf"/>
</dbReference>
<keyword evidence="12 16" id="KW-0238">DNA-binding</keyword>
<keyword evidence="6 16" id="KW-0235">DNA replication</keyword>
<dbReference type="FunFam" id="3.40.50.1010:FF:000001">
    <property type="entry name" value="DNA polymerase I"/>
    <property type="match status" value="1"/>
</dbReference>
<keyword evidence="7" id="KW-0540">Nuclease</keyword>
<evidence type="ECO:0000256" key="9">
    <source>
        <dbReference type="ARBA" id="ARBA00022801"/>
    </source>
</evidence>
<dbReference type="Proteomes" id="UP000007102">
    <property type="component" value="Chromosome"/>
</dbReference>
<comment type="catalytic activity">
    <reaction evidence="14 16">
        <text>DNA(n) + a 2'-deoxyribonucleoside 5'-triphosphate = DNA(n+1) + diphosphate</text>
        <dbReference type="Rhea" id="RHEA:22508"/>
        <dbReference type="Rhea" id="RHEA-COMP:17339"/>
        <dbReference type="Rhea" id="RHEA-COMP:17340"/>
        <dbReference type="ChEBI" id="CHEBI:33019"/>
        <dbReference type="ChEBI" id="CHEBI:61560"/>
        <dbReference type="ChEBI" id="CHEBI:173112"/>
        <dbReference type="EC" id="2.7.7.7"/>
    </reaction>
</comment>
<dbReference type="EC" id="2.7.7.7" evidence="2 15"/>
<dbReference type="SMART" id="SM00482">
    <property type="entry name" value="POLAc"/>
    <property type="match status" value="1"/>
</dbReference>
<dbReference type="GO" id="GO:0003677">
    <property type="term" value="F:DNA binding"/>
    <property type="evidence" value="ECO:0007669"/>
    <property type="project" value="UniProtKB-UniRule"/>
</dbReference>
<dbReference type="PROSITE" id="PS00447">
    <property type="entry name" value="DNA_POLYMERASE_A"/>
    <property type="match status" value="1"/>
</dbReference>
<dbReference type="InterPro" id="IPR001098">
    <property type="entry name" value="DNA-dir_DNA_pol_A_palm_dom"/>
</dbReference>
<evidence type="ECO:0000256" key="16">
    <source>
        <dbReference type="RuleBase" id="RU004460"/>
    </source>
</evidence>
<dbReference type="InterPro" id="IPR018320">
    <property type="entry name" value="DNA_polymerase_1"/>
</dbReference>
<proteinExistence type="inferred from homology"/>
<comment type="function">
    <text evidence="16">In addition to polymerase activity, this DNA polymerase exhibits 5'-3' exonuclease activity.</text>
</comment>
<reference evidence="21" key="2">
    <citation type="submission" date="2011-02" db="EMBL/GenBank/DDBJ databases">
        <title>The complete genome of Desulfurobacterium thermolithotrophum DSM 11699.</title>
        <authorList>
            <consortium name="US DOE Joint Genome Institute (JGI-PGF)"/>
            <person name="Lucas S."/>
            <person name="Copeland A."/>
            <person name="Lapidus A."/>
            <person name="Bruce D."/>
            <person name="Goodwin L."/>
            <person name="Pitluck S."/>
            <person name="Kyrpides N."/>
            <person name="Mavromatis K."/>
            <person name="Pagani I."/>
            <person name="Ivanova N."/>
            <person name="Mikhailova N."/>
            <person name="Daligault H."/>
            <person name="Detter J.C."/>
            <person name="Tapia R."/>
            <person name="Han C."/>
            <person name="Land M."/>
            <person name="Hauser L."/>
            <person name="Markowitz V."/>
            <person name="Cheng J.-F."/>
            <person name="Hugenholtz P."/>
            <person name="Woyke T."/>
            <person name="Wu D."/>
            <person name="Spring S."/>
            <person name="Brambilla E."/>
            <person name="Klenk H.-P."/>
            <person name="Eisen J.A."/>
        </authorList>
    </citation>
    <scope>NUCLEOTIDE SEQUENCE [LARGE SCALE GENOMIC DNA]</scope>
    <source>
        <strain evidence="21">DSM 11699 / BSA</strain>
    </source>
</reference>
<evidence type="ECO:0000256" key="10">
    <source>
        <dbReference type="ARBA" id="ARBA00022839"/>
    </source>
</evidence>
<dbReference type="Pfam" id="PF00476">
    <property type="entry name" value="DNA_pol_A"/>
    <property type="match status" value="1"/>
</dbReference>
<keyword evidence="9 16" id="KW-0378">Hydrolase</keyword>
<dbReference type="SUPFAM" id="SSF56672">
    <property type="entry name" value="DNA/RNA polymerases"/>
    <property type="match status" value="1"/>
</dbReference>
<dbReference type="Gene3D" id="3.30.70.370">
    <property type="match status" value="1"/>
</dbReference>
<dbReference type="GO" id="GO:0003887">
    <property type="term" value="F:DNA-directed DNA polymerase activity"/>
    <property type="evidence" value="ECO:0007669"/>
    <property type="project" value="UniProtKB-UniRule"/>
</dbReference>
<evidence type="ECO:0000256" key="8">
    <source>
        <dbReference type="ARBA" id="ARBA00022763"/>
    </source>
</evidence>
<accession>F0S258</accession>
<dbReference type="PRINTS" id="PR00868">
    <property type="entry name" value="DNAPOLI"/>
</dbReference>
<dbReference type="eggNOG" id="COG0749">
    <property type="taxonomic scope" value="Bacteria"/>
</dbReference>
<keyword evidence="8 16" id="KW-0227">DNA damage</keyword>
<dbReference type="Gene3D" id="1.20.1060.10">
    <property type="entry name" value="Taq DNA Polymerase, Chain T, domain 4"/>
    <property type="match status" value="1"/>
</dbReference>
<evidence type="ECO:0000256" key="2">
    <source>
        <dbReference type="ARBA" id="ARBA00012417"/>
    </source>
</evidence>
<feature type="coiled-coil region" evidence="17">
    <location>
        <begin position="201"/>
        <end position="231"/>
    </location>
</feature>
<reference evidence="20 21" key="1">
    <citation type="journal article" date="2011" name="Stand. Genomic Sci.">
        <title>Complete genome sequence of the thermophilic sulfur-reducer Desulfurobacterium thermolithotrophum type strain (BSA(T)) from a deep-sea hydrothermal vent.</title>
        <authorList>
            <person name="Goker M."/>
            <person name="Daligault H."/>
            <person name="Mwirichia R."/>
            <person name="Lapidus A."/>
            <person name="Lucas S."/>
            <person name="Deshpande S."/>
            <person name="Pagani I."/>
            <person name="Tapia R."/>
            <person name="Cheng J.F."/>
            <person name="Goodwin L."/>
            <person name="Pitluck S."/>
            <person name="Liolios K."/>
            <person name="Ivanova N."/>
            <person name="Mavromatis K."/>
            <person name="Mikhailova N."/>
            <person name="Pati A."/>
            <person name="Chen A."/>
            <person name="Palaniappan K."/>
            <person name="Han C."/>
            <person name="Land M."/>
            <person name="Hauser L."/>
            <person name="Pan C."/>
            <person name="Brambilla E.M."/>
            <person name="Rohde M."/>
            <person name="Spring S."/>
            <person name="Sikorski J."/>
            <person name="Wirth R."/>
            <person name="Detter J.C."/>
            <person name="Woyke T."/>
            <person name="Bristow J."/>
            <person name="Eisen J.A."/>
            <person name="Markowitz V."/>
            <person name="Hugenholtz P."/>
            <person name="Kyrpides N.C."/>
            <person name="Klenk H.P."/>
        </authorList>
    </citation>
    <scope>NUCLEOTIDE SEQUENCE [LARGE SCALE GENOMIC DNA]</scope>
    <source>
        <strain evidence="21">DSM 11699 / BSA</strain>
    </source>
</reference>
<keyword evidence="11 16" id="KW-0239">DNA-directed DNA polymerase</keyword>